<accession>A0A8X6K7Y5</accession>
<name>A0A8X6K7Y5_TRICU</name>
<dbReference type="Proteomes" id="UP000887116">
    <property type="component" value="Unassembled WGS sequence"/>
</dbReference>
<gene>
    <name evidence="1" type="ORF">TNCT_548371</name>
</gene>
<dbReference type="EMBL" id="BMAO01000010">
    <property type="protein sequence ID" value="GFQ63783.1"/>
    <property type="molecule type" value="Genomic_DNA"/>
</dbReference>
<sequence>MSMTFWVSPEAEAAMFQKAWPSLQVINWVFSCEPQRYFGEIVVELKTQLLLGLTNSSSQVTNDGFSDVLVCSFKKVTSLSWLLANAMNNSVVRGFEDKRSSE</sequence>
<dbReference type="AlphaFoldDB" id="A0A8X6K7Y5"/>
<evidence type="ECO:0000313" key="2">
    <source>
        <dbReference type="Proteomes" id="UP000887116"/>
    </source>
</evidence>
<comment type="caution">
    <text evidence="1">The sequence shown here is derived from an EMBL/GenBank/DDBJ whole genome shotgun (WGS) entry which is preliminary data.</text>
</comment>
<reference evidence="1" key="1">
    <citation type="submission" date="2020-07" db="EMBL/GenBank/DDBJ databases">
        <title>Multicomponent nature underlies the extraordinary mechanical properties of spider dragline silk.</title>
        <authorList>
            <person name="Kono N."/>
            <person name="Nakamura H."/>
            <person name="Mori M."/>
            <person name="Yoshida Y."/>
            <person name="Ohtoshi R."/>
            <person name="Malay A.D."/>
            <person name="Moran D.A.P."/>
            <person name="Tomita M."/>
            <person name="Numata K."/>
            <person name="Arakawa K."/>
        </authorList>
    </citation>
    <scope>NUCLEOTIDE SEQUENCE</scope>
</reference>
<evidence type="ECO:0000313" key="1">
    <source>
        <dbReference type="EMBL" id="GFQ63783.1"/>
    </source>
</evidence>
<protein>
    <submittedName>
        <fullName evidence="1">Uncharacterized protein</fullName>
    </submittedName>
</protein>
<organism evidence="1 2">
    <name type="scientific">Trichonephila clavata</name>
    <name type="common">Joro spider</name>
    <name type="synonym">Nephila clavata</name>
    <dbReference type="NCBI Taxonomy" id="2740835"/>
    <lineage>
        <taxon>Eukaryota</taxon>
        <taxon>Metazoa</taxon>
        <taxon>Ecdysozoa</taxon>
        <taxon>Arthropoda</taxon>
        <taxon>Chelicerata</taxon>
        <taxon>Arachnida</taxon>
        <taxon>Araneae</taxon>
        <taxon>Araneomorphae</taxon>
        <taxon>Entelegynae</taxon>
        <taxon>Araneoidea</taxon>
        <taxon>Nephilidae</taxon>
        <taxon>Trichonephila</taxon>
    </lineage>
</organism>
<keyword evidence="2" id="KW-1185">Reference proteome</keyword>
<proteinExistence type="predicted"/>